<dbReference type="Proteomes" id="UP000037267">
    <property type="component" value="Unassembled WGS sequence"/>
</dbReference>
<dbReference type="InterPro" id="IPR012851">
    <property type="entry name" value="Spore_coat_CotF-like"/>
</dbReference>
<evidence type="ECO:0000313" key="2">
    <source>
        <dbReference type="Proteomes" id="UP000037267"/>
    </source>
</evidence>
<dbReference type="OrthoDB" id="1682820at2"/>
<comment type="caution">
    <text evidence="1">The sequence shown here is derived from an EMBL/GenBank/DDBJ whole genome shotgun (WGS) entry which is preliminary data.</text>
</comment>
<keyword evidence="2" id="KW-1185">Reference proteome</keyword>
<protein>
    <submittedName>
        <fullName evidence="1">Putative spore coat protein, CotF-like protein</fullName>
    </submittedName>
</protein>
<keyword evidence="1" id="KW-0946">Virion</keyword>
<reference evidence="2" key="1">
    <citation type="submission" date="2015-07" db="EMBL/GenBank/DDBJ databases">
        <title>Draft genome sequence of the purine-degrading Gottschalkia purinilyticum DSM 1384 (formerly Clostridium purinilyticum).</title>
        <authorList>
            <person name="Poehlein A."/>
            <person name="Schiel-Bengelsdorf B."/>
            <person name="Bengelsdorf F.R."/>
            <person name="Daniel R."/>
            <person name="Duerre P."/>
        </authorList>
    </citation>
    <scope>NUCLEOTIDE SEQUENCE [LARGE SCALE GENOMIC DNA]</scope>
    <source>
        <strain evidence="2">DSM 1384</strain>
    </source>
</reference>
<keyword evidence="1" id="KW-0167">Capsid protein</keyword>
<dbReference type="PANTHER" id="PTHR39183:SF1">
    <property type="entry name" value="SPORE COAT PROTEIN F-LIKE PROTEIN YHCQ"/>
    <property type="match status" value="1"/>
</dbReference>
<accession>A0A0L0WF42</accession>
<dbReference type="RefSeq" id="WP_050353829.1">
    <property type="nucleotide sequence ID" value="NZ_LGSS01000001.1"/>
</dbReference>
<dbReference type="Pfam" id="PF07875">
    <property type="entry name" value="Coat_F"/>
    <property type="match status" value="1"/>
</dbReference>
<sequence>MSSIKEMLGKKATNLSDKTIVNDTLAGMASASNAYLAATLKTATPELKQLFSSNLTQMLGEHAALSEMAINKEWITPYENPENQLLKTFNHSKEVLNSSIDN</sequence>
<evidence type="ECO:0000313" key="1">
    <source>
        <dbReference type="EMBL" id="KNF10103.1"/>
    </source>
</evidence>
<dbReference type="AlphaFoldDB" id="A0A0L0WF42"/>
<dbReference type="EMBL" id="LGSS01000001">
    <property type="protein sequence ID" value="KNF10103.1"/>
    <property type="molecule type" value="Genomic_DNA"/>
</dbReference>
<dbReference type="STRING" id="1503.CLPU_1c02680"/>
<gene>
    <name evidence="1" type="ORF">CLPU_1c02680</name>
</gene>
<proteinExistence type="predicted"/>
<dbReference type="PANTHER" id="PTHR39183">
    <property type="entry name" value="SPORE COAT PROTEIN F-LIKE PROTEIN YHCQ"/>
    <property type="match status" value="1"/>
</dbReference>
<organism evidence="1 2">
    <name type="scientific">Gottschalkia purinilytica</name>
    <name type="common">Clostridium purinilyticum</name>
    <dbReference type="NCBI Taxonomy" id="1503"/>
    <lineage>
        <taxon>Bacteria</taxon>
        <taxon>Bacillati</taxon>
        <taxon>Bacillota</taxon>
        <taxon>Tissierellia</taxon>
        <taxon>Tissierellales</taxon>
        <taxon>Gottschalkiaceae</taxon>
        <taxon>Gottschalkia</taxon>
    </lineage>
</organism>
<name>A0A0L0WF42_GOTPU</name>